<keyword evidence="3" id="KW-1185">Reference proteome</keyword>
<feature type="signal peptide" evidence="1">
    <location>
        <begin position="1"/>
        <end position="29"/>
    </location>
</feature>
<dbReference type="RefSeq" id="WP_151916354.1">
    <property type="nucleotide sequence ID" value="NZ_RQSP01000006.1"/>
</dbReference>
<reference evidence="2 3" key="1">
    <citation type="journal article" date="2019" name="Int. J. Syst. Evol. Microbiol.">
        <title>Bifidobacterium jacchi sp. nov., isolated from the faeces of a baby common marmoset (Callithrix jacchus).</title>
        <authorList>
            <person name="Modesto M."/>
            <person name="Watanabe K."/>
            <person name="Arita M."/>
            <person name="Satti M."/>
            <person name="Oki K."/>
            <person name="Sciavilla P."/>
            <person name="Patavino C."/>
            <person name="Camma C."/>
            <person name="Michelini S."/>
            <person name="Sgorbati B."/>
            <person name="Mattarelli P."/>
        </authorList>
    </citation>
    <scope>NUCLEOTIDE SEQUENCE [LARGE SCALE GENOMIC DNA]</scope>
    <source>
        <strain evidence="2 3">MRM 9.3</strain>
    </source>
</reference>
<dbReference type="EMBL" id="RQSP01000006">
    <property type="protein sequence ID" value="KAB5607950.1"/>
    <property type="molecule type" value="Genomic_DNA"/>
</dbReference>
<sequence>MKTNKKIVVGTSFAASLLAAGLLVAPAMAAYGVYQGQSLQGYFSFSWTKSHAEGTAPNGFVQVEAKQDGAVAVSRPG</sequence>
<evidence type="ECO:0000313" key="2">
    <source>
        <dbReference type="EMBL" id="KAB5607950.1"/>
    </source>
</evidence>
<accession>A0A5N5RLY6</accession>
<evidence type="ECO:0000313" key="3">
    <source>
        <dbReference type="Proteomes" id="UP000326336"/>
    </source>
</evidence>
<dbReference type="Proteomes" id="UP000326336">
    <property type="component" value="Unassembled WGS sequence"/>
</dbReference>
<gene>
    <name evidence="2" type="ORF">EHS19_03225</name>
</gene>
<name>A0A5N5RLY6_9BIFI</name>
<evidence type="ECO:0000256" key="1">
    <source>
        <dbReference type="SAM" id="SignalP"/>
    </source>
</evidence>
<feature type="chain" id="PRO_5024892090" evidence="1">
    <location>
        <begin position="30"/>
        <end position="77"/>
    </location>
</feature>
<dbReference type="AlphaFoldDB" id="A0A5N5RLY6"/>
<organism evidence="2 3">
    <name type="scientific">Bifidobacterium jacchi</name>
    <dbReference type="NCBI Taxonomy" id="2490545"/>
    <lineage>
        <taxon>Bacteria</taxon>
        <taxon>Bacillati</taxon>
        <taxon>Actinomycetota</taxon>
        <taxon>Actinomycetes</taxon>
        <taxon>Bifidobacteriales</taxon>
        <taxon>Bifidobacteriaceae</taxon>
        <taxon>Bifidobacterium</taxon>
    </lineage>
</organism>
<proteinExistence type="predicted"/>
<comment type="caution">
    <text evidence="2">The sequence shown here is derived from an EMBL/GenBank/DDBJ whole genome shotgun (WGS) entry which is preliminary data.</text>
</comment>
<protein>
    <submittedName>
        <fullName evidence="2">Uncharacterized protein</fullName>
    </submittedName>
</protein>
<keyword evidence="1" id="KW-0732">Signal</keyword>